<evidence type="ECO:0000256" key="3">
    <source>
        <dbReference type="ARBA" id="ARBA00022741"/>
    </source>
</evidence>
<dbReference type="GO" id="GO:0003968">
    <property type="term" value="F:RNA-directed RNA polymerase activity"/>
    <property type="evidence" value="ECO:0007669"/>
    <property type="project" value="UniProtKB-KW"/>
</dbReference>
<keyword evidence="2 5" id="KW-0548">Nucleotidyltransferase</keyword>
<evidence type="ECO:0000256" key="4">
    <source>
        <dbReference type="ARBA" id="ARBA00048744"/>
    </source>
</evidence>
<keyword evidence="3 5" id="KW-0547">Nucleotide-binding</keyword>
<evidence type="ECO:0000313" key="6">
    <source>
        <dbReference type="EMBL" id="QGY93970.1"/>
    </source>
</evidence>
<name>A0A6B9HT50_9VIRU</name>
<dbReference type="EC" id="2.7.7.48" evidence="5"/>
<keyword evidence="5" id="KW-0693">Viral RNA replication</keyword>
<dbReference type="SUPFAM" id="SSF56672">
    <property type="entry name" value="DNA/RNA polymerases"/>
    <property type="match status" value="1"/>
</dbReference>
<sequence>MKSIPESWAELVQYARQGWISQAVLELWFRGLFPFSEVPSCVVDIYGSLETKQSREICCGGCEVNRFISKWEDIAIPCSGHRIPETQETSCCLERIIDFDSYMVGCVFQTMLDGSGNYSLETYAHNLNKFFPFNEAVGQVSSNLDLGTVVLAIVTNNQCCKNGMMAIKTLLRWYVGSRNQLVASLFLVLFGLKANELDWDYIELHGLAFVCEDTWLDFQKYHHNKIRKQRGDGITTWRSGVVSNMLYWHVLYGRSTGTISWSEEADERICHIPTKLAFVDGFWSEDEADLLIKQSLSDVFGKMVPHHRELEPMEVHFKRRFEWFASGSAVGYDATLTMSDIREIFGEDVTSSDRPRGNKRSVGETLCWDDIWKVTEMDPFILAKGQIKLNELGGKVRSIYNVILDHFILDEMILCDIEGSLNTPGIDLKEDAFCALCSIKERRSWCLDRHCVNSYDYPNFNALHQAKHYAMIYELASKWYEINYPDNLVRKQKITLCNWLAKAIRNQWFFDPDKQVYYRTLGTLFSGSRDTTLVNTLLNKAYGHMIEVTNTRIYGVRATDKSFYHGDDLVSLGNDIVHSLMWNETAQKCGLGANSIKLITDIGYCEYLRFLYFPDGTVRGSVVRAIATFINGNWESVTEKNPISRARSLWDQMSIMFRRGLEATLCDKLFLLSANYWTPTLNKGEVGPRLNESFIRLTTADGGLGLSRFGVVGDCDCLKDRARASKIKNILRDSRNRTSDIGEKLVSKNVPRRMTEDYISYFKEEMKAVFTIPSKDMDRLRADLVMSSLALEIPGKFIEGKLTNDEMRQILSLALGAKAPKVAPKNSDVLVLGYSLLGSELKSPDRRFVISTNRYNRLKPIIPYLKPRGMSKRKAISQWLNISQESLDRMMVLDRYQFDRCDGGRLSSFSMSFVITMLGKDISRGCDITPVIKQVVKENPWWIKDLKI</sequence>
<accession>A0A6B9HT50</accession>
<dbReference type="GO" id="GO:0000166">
    <property type="term" value="F:nucleotide binding"/>
    <property type="evidence" value="ECO:0007669"/>
    <property type="project" value="UniProtKB-KW"/>
</dbReference>
<dbReference type="GO" id="GO:0003723">
    <property type="term" value="F:RNA binding"/>
    <property type="evidence" value="ECO:0007669"/>
    <property type="project" value="InterPro"/>
</dbReference>
<organism evidence="6">
    <name type="scientific">Plasmopara viticola lesion associated dsRNA virus 1</name>
    <dbReference type="NCBI Taxonomy" id="2689252"/>
    <lineage>
        <taxon>Viruses</taxon>
        <taxon>Riboviria</taxon>
        <taxon>dsRNA viruses</taxon>
    </lineage>
</organism>
<evidence type="ECO:0000256" key="5">
    <source>
        <dbReference type="RuleBase" id="RU364050"/>
    </source>
</evidence>
<proteinExistence type="predicted"/>
<evidence type="ECO:0000256" key="2">
    <source>
        <dbReference type="ARBA" id="ARBA00022695"/>
    </source>
</evidence>
<dbReference type="EMBL" id="MN545906">
    <property type="protein sequence ID" value="QGY93970.1"/>
    <property type="molecule type" value="Genomic_RNA"/>
</dbReference>
<keyword evidence="5" id="KW-0696">RNA-directed RNA polymerase</keyword>
<evidence type="ECO:0000256" key="1">
    <source>
        <dbReference type="ARBA" id="ARBA00022679"/>
    </source>
</evidence>
<comment type="catalytic activity">
    <reaction evidence="4 5">
        <text>RNA(n) + a ribonucleoside 5'-triphosphate = RNA(n+1) + diphosphate</text>
        <dbReference type="Rhea" id="RHEA:21248"/>
        <dbReference type="Rhea" id="RHEA-COMP:14527"/>
        <dbReference type="Rhea" id="RHEA-COMP:17342"/>
        <dbReference type="ChEBI" id="CHEBI:33019"/>
        <dbReference type="ChEBI" id="CHEBI:61557"/>
        <dbReference type="ChEBI" id="CHEBI:140395"/>
        <dbReference type="EC" id="2.7.7.48"/>
    </reaction>
</comment>
<protein>
    <recommendedName>
        <fullName evidence="5">RNA-directed RNA polymerase</fullName>
        <ecNumber evidence="5">2.7.7.48</ecNumber>
    </recommendedName>
</protein>
<dbReference type="GO" id="GO:0006351">
    <property type="term" value="P:DNA-templated transcription"/>
    <property type="evidence" value="ECO:0007669"/>
    <property type="project" value="InterPro"/>
</dbReference>
<dbReference type="InterPro" id="IPR001795">
    <property type="entry name" value="RNA-dir_pol_luteovirus"/>
</dbReference>
<dbReference type="InterPro" id="IPR043502">
    <property type="entry name" value="DNA/RNA_pol_sf"/>
</dbReference>
<keyword evidence="1 5" id="KW-0808">Transferase</keyword>
<reference evidence="6" key="1">
    <citation type="journal article" date="2020" name="Virus Evol.">
        <title>Analysis of the virome associated to grapevine downy mildew lesions reveals new mycovirus lineages.</title>
        <authorList>
            <person name="Chiapello M."/>
            <person name="Rodriguez-Romero J."/>
            <person name="Ayllon M.A."/>
            <person name="Turina M."/>
        </authorList>
    </citation>
    <scope>NUCLEOTIDE SEQUENCE</scope>
    <source>
        <strain evidence="6">DMG-C_DN31038</strain>
    </source>
</reference>
<dbReference type="Pfam" id="PF02123">
    <property type="entry name" value="RdRP_4"/>
    <property type="match status" value="1"/>
</dbReference>